<evidence type="ECO:0000313" key="1">
    <source>
        <dbReference type="EMBL" id="RJT74068.1"/>
    </source>
</evidence>
<proteinExistence type="predicted"/>
<dbReference type="RefSeq" id="WP_120150847.1">
    <property type="nucleotide sequence ID" value="NZ_QZVT01000028.1"/>
</dbReference>
<gene>
    <name evidence="1" type="ORF">D6T63_18785</name>
</gene>
<comment type="caution">
    <text evidence="1">The sequence shown here is derived from an EMBL/GenBank/DDBJ whole genome shotgun (WGS) entry which is preliminary data.</text>
</comment>
<dbReference type="Proteomes" id="UP000272560">
    <property type="component" value="Unassembled WGS sequence"/>
</dbReference>
<dbReference type="EMBL" id="QZVT01000028">
    <property type="protein sequence ID" value="RJT74068.1"/>
    <property type="molecule type" value="Genomic_DNA"/>
</dbReference>
<dbReference type="OrthoDB" id="5242510at2"/>
<dbReference type="AlphaFoldDB" id="A0A3A5M717"/>
<sequence length="333" mass="38678">MSITTRDDHPSTSVLPERIRRFPWPFIAENYRYSANVEPANKVVKTEVGEWGSSLIDIDEYYLEELREREAILERDPSRLQFLPHMRPAIWDAITTLLPAMAKDYPDTMSFTKEGKRCRWRNDLQNLDVQFTVGVDDSLPMGPLRFLGSQIQDDMAFLDKREDALWLDAGVITFAADWSIGFDTGMKFHEIHGPVPRITEERIVSRAEQFLLRLQPGEQYRRTNWTMTIDHRLDTSTETYPQWAHDRSTLAEDPNLPERLHLRVEVQHLVCLPHTGTVLFLIRSYLLPLTDIAKVPAWRENLGHVLAELPDDMAEYKGFIRYRKAASDWLLAG</sequence>
<accession>A0A3A5M717</accession>
<organism evidence="1 2">
    <name type="scientific">Arthrobacter cheniae</name>
    <dbReference type="NCBI Taxonomy" id="1258888"/>
    <lineage>
        <taxon>Bacteria</taxon>
        <taxon>Bacillati</taxon>
        <taxon>Actinomycetota</taxon>
        <taxon>Actinomycetes</taxon>
        <taxon>Micrococcales</taxon>
        <taxon>Micrococcaceae</taxon>
        <taxon>Arthrobacter</taxon>
    </lineage>
</organism>
<evidence type="ECO:0000313" key="2">
    <source>
        <dbReference type="Proteomes" id="UP000272560"/>
    </source>
</evidence>
<keyword evidence="2" id="KW-1185">Reference proteome</keyword>
<name>A0A3A5M717_9MICC</name>
<protein>
    <submittedName>
        <fullName evidence="1">DUF3445 domain-containing protein</fullName>
    </submittedName>
</protein>
<dbReference type="InterPro" id="IPR021848">
    <property type="entry name" value="HODM_asu-like"/>
</dbReference>
<dbReference type="Pfam" id="PF11927">
    <property type="entry name" value="HODM_asu-like"/>
    <property type="match status" value="1"/>
</dbReference>
<reference evidence="1 2" key="1">
    <citation type="submission" date="2018-09" db="EMBL/GenBank/DDBJ databases">
        <title>Novel species of Arthrobacter.</title>
        <authorList>
            <person name="Liu Q."/>
            <person name="Xin Y.-H."/>
        </authorList>
    </citation>
    <scope>NUCLEOTIDE SEQUENCE [LARGE SCALE GENOMIC DNA]</scope>
    <source>
        <strain evidence="1 2">Hz2</strain>
    </source>
</reference>